<dbReference type="GO" id="GO:0006355">
    <property type="term" value="P:regulation of DNA-templated transcription"/>
    <property type="evidence" value="ECO:0007669"/>
    <property type="project" value="InterPro"/>
</dbReference>
<sequence length="156" mass="17390">MTELEFVVGNLPPEPLWVPVIDFKLPCGFPSPADDYQVELIDLNRIFFRNPDSSFLARATGESMTGAFIQDGDLLGIDRSVTPRDGDVVVAWVDGAYTVKTLSKRPDRVRLLPANPAFEPVDIKCPEEVRIWGVVIVVLHTLVHESRLGLSYVRPC</sequence>
<evidence type="ECO:0000256" key="1">
    <source>
        <dbReference type="ARBA" id="ARBA00007484"/>
    </source>
</evidence>
<proteinExistence type="inferred from homology"/>
<dbReference type="InterPro" id="IPR015927">
    <property type="entry name" value="Peptidase_S24_S26A/B/C"/>
</dbReference>
<dbReference type="InterPro" id="IPR050077">
    <property type="entry name" value="LexA_repressor"/>
</dbReference>
<dbReference type="GO" id="GO:0006281">
    <property type="term" value="P:DNA repair"/>
    <property type="evidence" value="ECO:0007669"/>
    <property type="project" value="UniProtKB-KW"/>
</dbReference>
<keyword evidence="5" id="KW-0234">DNA repair</keyword>
<dbReference type="PRINTS" id="PR00726">
    <property type="entry name" value="LEXASERPTASE"/>
</dbReference>
<organism evidence="9 10">
    <name type="scientific">Hymenobacter luteus</name>
    <dbReference type="NCBI Taxonomy" id="1411122"/>
    <lineage>
        <taxon>Bacteria</taxon>
        <taxon>Pseudomonadati</taxon>
        <taxon>Bacteroidota</taxon>
        <taxon>Cytophagia</taxon>
        <taxon>Cytophagales</taxon>
        <taxon>Hymenobacteraceae</taxon>
        <taxon>Hymenobacter</taxon>
    </lineage>
</organism>
<dbReference type="EMBL" id="JACHGG010000002">
    <property type="protein sequence ID" value="MBB6058883.1"/>
    <property type="molecule type" value="Genomic_DNA"/>
</dbReference>
<gene>
    <name evidence="9" type="ORF">HNQ93_001729</name>
</gene>
<dbReference type="PANTHER" id="PTHR33516">
    <property type="entry name" value="LEXA REPRESSOR"/>
    <property type="match status" value="1"/>
</dbReference>
<accession>A0A7W9WBD4</accession>
<evidence type="ECO:0000259" key="8">
    <source>
        <dbReference type="Pfam" id="PF00717"/>
    </source>
</evidence>
<dbReference type="PANTHER" id="PTHR33516:SF2">
    <property type="entry name" value="LEXA REPRESSOR-RELATED"/>
    <property type="match status" value="1"/>
</dbReference>
<evidence type="ECO:0000313" key="10">
    <source>
        <dbReference type="Proteomes" id="UP000532746"/>
    </source>
</evidence>
<keyword evidence="10" id="KW-1185">Reference proteome</keyword>
<dbReference type="GO" id="GO:0009432">
    <property type="term" value="P:SOS response"/>
    <property type="evidence" value="ECO:0007669"/>
    <property type="project" value="UniProtKB-KW"/>
</dbReference>
<evidence type="ECO:0000256" key="6">
    <source>
        <dbReference type="ARBA" id="ARBA00023236"/>
    </source>
</evidence>
<dbReference type="SUPFAM" id="SSF51306">
    <property type="entry name" value="LexA/Signal peptidase"/>
    <property type="match status" value="1"/>
</dbReference>
<evidence type="ECO:0000313" key="9">
    <source>
        <dbReference type="EMBL" id="MBB6058883.1"/>
    </source>
</evidence>
<dbReference type="EC" id="3.4.21.-" evidence="9"/>
<comment type="similarity">
    <text evidence="1 7">Belongs to the peptidase S24 family.</text>
</comment>
<dbReference type="Gene3D" id="2.10.109.10">
    <property type="entry name" value="Umud Fragment, subunit A"/>
    <property type="match status" value="1"/>
</dbReference>
<feature type="domain" description="Peptidase S24/S26A/S26B/S26C" evidence="8">
    <location>
        <begin position="19"/>
        <end position="136"/>
    </location>
</feature>
<evidence type="ECO:0000256" key="2">
    <source>
        <dbReference type="ARBA" id="ARBA00022763"/>
    </source>
</evidence>
<dbReference type="InterPro" id="IPR039418">
    <property type="entry name" value="LexA-like"/>
</dbReference>
<evidence type="ECO:0000256" key="5">
    <source>
        <dbReference type="ARBA" id="ARBA00023204"/>
    </source>
</evidence>
<dbReference type="NCBIfam" id="NF007621">
    <property type="entry name" value="PRK10276.1"/>
    <property type="match status" value="1"/>
</dbReference>
<dbReference type="AlphaFoldDB" id="A0A7W9WBD4"/>
<dbReference type="InterPro" id="IPR036286">
    <property type="entry name" value="LexA/Signal_pep-like_sf"/>
</dbReference>
<evidence type="ECO:0000256" key="7">
    <source>
        <dbReference type="RuleBase" id="RU003991"/>
    </source>
</evidence>
<reference evidence="9 10" key="1">
    <citation type="submission" date="2020-08" db="EMBL/GenBank/DDBJ databases">
        <title>Genomic Encyclopedia of Type Strains, Phase IV (KMG-IV): sequencing the most valuable type-strain genomes for metagenomic binning, comparative biology and taxonomic classification.</title>
        <authorList>
            <person name="Goeker M."/>
        </authorList>
    </citation>
    <scope>NUCLEOTIDE SEQUENCE [LARGE SCALE GENOMIC DNA]</scope>
    <source>
        <strain evidence="9 10">DSM 26718</strain>
    </source>
</reference>
<dbReference type="RefSeq" id="WP_183402957.1">
    <property type="nucleotide sequence ID" value="NZ_JACHGG010000002.1"/>
</dbReference>
<dbReference type="Pfam" id="PF00717">
    <property type="entry name" value="Peptidase_S24"/>
    <property type="match status" value="1"/>
</dbReference>
<keyword evidence="2" id="KW-0227">DNA damage</keyword>
<protein>
    <submittedName>
        <fullName evidence="9">DNA polymerase V</fullName>
        <ecNumber evidence="9">3.4.21.-</ecNumber>
    </submittedName>
</protein>
<dbReference type="CDD" id="cd06529">
    <property type="entry name" value="S24_LexA-like"/>
    <property type="match status" value="1"/>
</dbReference>
<dbReference type="GO" id="GO:0003677">
    <property type="term" value="F:DNA binding"/>
    <property type="evidence" value="ECO:0007669"/>
    <property type="project" value="InterPro"/>
</dbReference>
<dbReference type="InterPro" id="IPR006197">
    <property type="entry name" value="Peptidase_S24_LexA"/>
</dbReference>
<keyword evidence="4 7" id="KW-0068">Autocatalytic cleavage</keyword>
<keyword evidence="3 7" id="KW-0378">Hydrolase</keyword>
<dbReference type="Proteomes" id="UP000532746">
    <property type="component" value="Unassembled WGS sequence"/>
</dbReference>
<evidence type="ECO:0000256" key="3">
    <source>
        <dbReference type="ARBA" id="ARBA00022801"/>
    </source>
</evidence>
<comment type="caution">
    <text evidence="9">The sequence shown here is derived from an EMBL/GenBank/DDBJ whole genome shotgun (WGS) entry which is preliminary data.</text>
</comment>
<keyword evidence="6" id="KW-0742">SOS response</keyword>
<name>A0A7W9WBD4_9BACT</name>
<dbReference type="GO" id="GO:0016787">
    <property type="term" value="F:hydrolase activity"/>
    <property type="evidence" value="ECO:0007669"/>
    <property type="project" value="UniProtKB-KW"/>
</dbReference>
<evidence type="ECO:0000256" key="4">
    <source>
        <dbReference type="ARBA" id="ARBA00022813"/>
    </source>
</evidence>